<dbReference type="InterPro" id="IPR037185">
    <property type="entry name" value="EmrE-like"/>
</dbReference>
<feature type="transmembrane region" description="Helical" evidence="5">
    <location>
        <begin position="100"/>
        <end position="122"/>
    </location>
</feature>
<dbReference type="SUPFAM" id="SSF103481">
    <property type="entry name" value="Multidrug resistance efflux transporter EmrE"/>
    <property type="match status" value="1"/>
</dbReference>
<feature type="transmembrane region" description="Helical" evidence="5">
    <location>
        <begin position="60"/>
        <end position="80"/>
    </location>
</feature>
<name>A0A1E3PMT7_9ASCO</name>
<organism evidence="7 8">
    <name type="scientific">Nadsonia fulvescens var. elongata DSM 6958</name>
    <dbReference type="NCBI Taxonomy" id="857566"/>
    <lineage>
        <taxon>Eukaryota</taxon>
        <taxon>Fungi</taxon>
        <taxon>Dikarya</taxon>
        <taxon>Ascomycota</taxon>
        <taxon>Saccharomycotina</taxon>
        <taxon>Dipodascomycetes</taxon>
        <taxon>Dipodascales</taxon>
        <taxon>Dipodascales incertae sedis</taxon>
        <taxon>Nadsonia</taxon>
    </lineage>
</organism>
<evidence type="ECO:0000256" key="2">
    <source>
        <dbReference type="ARBA" id="ARBA00022692"/>
    </source>
</evidence>
<keyword evidence="2 5" id="KW-0812">Transmembrane</keyword>
<dbReference type="OrthoDB" id="417037at2759"/>
<keyword evidence="5" id="KW-0256">Endoplasmic reticulum</keyword>
<evidence type="ECO:0000313" key="7">
    <source>
        <dbReference type="EMBL" id="ODQ66756.1"/>
    </source>
</evidence>
<evidence type="ECO:0000256" key="1">
    <source>
        <dbReference type="ARBA" id="ARBA00004141"/>
    </source>
</evidence>
<dbReference type="PANTHER" id="PTHR11132">
    <property type="entry name" value="SOLUTE CARRIER FAMILY 35"/>
    <property type="match status" value="1"/>
</dbReference>
<evidence type="ECO:0000313" key="8">
    <source>
        <dbReference type="Proteomes" id="UP000095009"/>
    </source>
</evidence>
<feature type="transmembrane region" description="Helical" evidence="5">
    <location>
        <begin position="196"/>
        <end position="213"/>
    </location>
</feature>
<keyword evidence="3 5" id="KW-1133">Transmembrane helix</keyword>
<accession>A0A1E3PMT7</accession>
<feature type="compositionally biased region" description="Basic and acidic residues" evidence="6">
    <location>
        <begin position="1"/>
        <end position="10"/>
    </location>
</feature>
<feature type="transmembrane region" description="Helical" evidence="5">
    <location>
        <begin position="296"/>
        <end position="316"/>
    </location>
</feature>
<dbReference type="GO" id="GO:0000139">
    <property type="term" value="C:Golgi membrane"/>
    <property type="evidence" value="ECO:0007669"/>
    <property type="project" value="UniProtKB-SubCell"/>
</dbReference>
<dbReference type="InterPro" id="IPR050186">
    <property type="entry name" value="TPT_transporter"/>
</dbReference>
<dbReference type="GO" id="GO:0030659">
    <property type="term" value="C:cytoplasmic vesicle membrane"/>
    <property type="evidence" value="ECO:0007669"/>
    <property type="project" value="UniProtKB-SubCell"/>
</dbReference>
<keyword evidence="5" id="KW-0813">Transport</keyword>
<dbReference type="STRING" id="857566.A0A1E3PMT7"/>
<evidence type="ECO:0000256" key="6">
    <source>
        <dbReference type="SAM" id="MobiDB-lite"/>
    </source>
</evidence>
<feature type="transmembrane region" description="Helical" evidence="5">
    <location>
        <begin position="128"/>
        <end position="147"/>
    </location>
</feature>
<dbReference type="Proteomes" id="UP000095009">
    <property type="component" value="Unassembled WGS sequence"/>
</dbReference>
<keyword evidence="5" id="KW-0762">Sugar transport</keyword>
<proteinExistence type="inferred from homology"/>
<evidence type="ECO:0000256" key="4">
    <source>
        <dbReference type="ARBA" id="ARBA00023136"/>
    </source>
</evidence>
<evidence type="ECO:0000256" key="5">
    <source>
        <dbReference type="RuleBase" id="RU367097"/>
    </source>
</evidence>
<keyword evidence="4 5" id="KW-0472">Membrane</keyword>
<keyword evidence="5" id="KW-0968">Cytoplasmic vesicle</keyword>
<feature type="region of interest" description="Disordered" evidence="6">
    <location>
        <begin position="1"/>
        <end position="29"/>
    </location>
</feature>
<comment type="similarity">
    <text evidence="5">Belongs to the TPT transporter family. SLC35D subfamily.</text>
</comment>
<keyword evidence="5" id="KW-0333">Golgi apparatus</keyword>
<feature type="transmembrane region" description="Helical" evidence="5">
    <location>
        <begin position="229"/>
        <end position="247"/>
    </location>
</feature>
<dbReference type="GO" id="GO:0005789">
    <property type="term" value="C:endoplasmic reticulum membrane"/>
    <property type="evidence" value="ECO:0007669"/>
    <property type="project" value="UniProtKB-SubCell"/>
</dbReference>
<dbReference type="EMBL" id="KV454408">
    <property type="protein sequence ID" value="ODQ66756.1"/>
    <property type="molecule type" value="Genomic_DNA"/>
</dbReference>
<comment type="function">
    <text evidence="5">Involved in the import of GDP-mannose from the cytoplasm into the Golgi lumen.</text>
</comment>
<sequence>MSYNDKKQDDTGVSLGETAASPRSAPPPVTNSPVVSIFSYCGASILMTVTNKYVLSGNSFNMNCLLLAVQSIVCLMAISICKSFGIINYRQFNADEAKKWFPISALLVIMIYTSSKALQFLSIPVYTIFKNLTIILIAYGEVIWFGGAVTPMALVSFLIMVLSSVVAAWADISSALSTSATTSLSNASAVSSLNAGYIWMFTNCFSSAAYVLIMRKRIKLTNFKDFDTMYYNNLLSIPVLIVASLLMEDWSAANLQLNFPPETRNYTIISMIVSGLTSVGISYTSAWCVRVTSSTTYSMVGALNKLPVALSGLIFFDAPVTFFSVTAIFLGFLAGLVYAVAKINQKKAETSLPTSSK</sequence>
<evidence type="ECO:0000256" key="3">
    <source>
        <dbReference type="ARBA" id="ARBA00022989"/>
    </source>
</evidence>
<protein>
    <recommendedName>
        <fullName evidence="5">GDP-mannose transporter</fullName>
        <shortName evidence="5">GMT</shortName>
    </recommendedName>
</protein>
<reference evidence="7 8" key="1">
    <citation type="journal article" date="2016" name="Proc. Natl. Acad. Sci. U.S.A.">
        <title>Comparative genomics of biotechnologically important yeasts.</title>
        <authorList>
            <person name="Riley R."/>
            <person name="Haridas S."/>
            <person name="Wolfe K.H."/>
            <person name="Lopes M.R."/>
            <person name="Hittinger C.T."/>
            <person name="Goeker M."/>
            <person name="Salamov A.A."/>
            <person name="Wisecaver J.H."/>
            <person name="Long T.M."/>
            <person name="Calvey C.H."/>
            <person name="Aerts A.L."/>
            <person name="Barry K.W."/>
            <person name="Choi C."/>
            <person name="Clum A."/>
            <person name="Coughlan A.Y."/>
            <person name="Deshpande S."/>
            <person name="Douglass A.P."/>
            <person name="Hanson S.J."/>
            <person name="Klenk H.-P."/>
            <person name="LaButti K.M."/>
            <person name="Lapidus A."/>
            <person name="Lindquist E.A."/>
            <person name="Lipzen A.M."/>
            <person name="Meier-Kolthoff J.P."/>
            <person name="Ohm R.A."/>
            <person name="Otillar R.P."/>
            <person name="Pangilinan J.L."/>
            <person name="Peng Y."/>
            <person name="Rokas A."/>
            <person name="Rosa C.A."/>
            <person name="Scheuner C."/>
            <person name="Sibirny A.A."/>
            <person name="Slot J.C."/>
            <person name="Stielow J.B."/>
            <person name="Sun H."/>
            <person name="Kurtzman C.P."/>
            <person name="Blackwell M."/>
            <person name="Grigoriev I.V."/>
            <person name="Jeffries T.W."/>
        </authorList>
    </citation>
    <scope>NUCLEOTIDE SEQUENCE [LARGE SCALE GENOMIC DNA]</scope>
    <source>
        <strain evidence="7 8">DSM 6958</strain>
    </source>
</reference>
<feature type="transmembrane region" description="Helical" evidence="5">
    <location>
        <begin position="154"/>
        <end position="176"/>
    </location>
</feature>
<dbReference type="AlphaFoldDB" id="A0A1E3PMT7"/>
<comment type="subcellular location">
    <subcellularLocation>
        <location evidence="5">Golgi apparatus membrane</location>
        <topology evidence="5">Multi-pass membrane protein</topology>
    </subcellularLocation>
    <subcellularLocation>
        <location evidence="5">Cytoplasmic vesicle membrane</location>
        <topology evidence="5">Multi-pass membrane protein</topology>
    </subcellularLocation>
    <subcellularLocation>
        <location evidence="5">Endoplasmic reticulum membrane</location>
        <topology evidence="5">Multi-pass membrane protein</topology>
    </subcellularLocation>
    <subcellularLocation>
        <location evidence="1">Membrane</location>
        <topology evidence="1">Multi-pass membrane protein</topology>
    </subcellularLocation>
</comment>
<feature type="transmembrane region" description="Helical" evidence="5">
    <location>
        <begin position="322"/>
        <end position="341"/>
    </location>
</feature>
<gene>
    <name evidence="7" type="ORF">NADFUDRAFT_82481</name>
</gene>
<keyword evidence="8" id="KW-1185">Reference proteome</keyword>
<comment type="subunit">
    <text evidence="5">Homooligomer.</text>
</comment>
<dbReference type="NCBIfam" id="TIGR00803">
    <property type="entry name" value="nst"/>
    <property type="match status" value="1"/>
</dbReference>
<feature type="transmembrane region" description="Helical" evidence="5">
    <location>
        <begin position="267"/>
        <end position="289"/>
    </location>
</feature>